<proteinExistence type="inferred from homology"/>
<dbReference type="AlphaFoldDB" id="A0A318LFU7"/>
<organism evidence="3 4">
    <name type="scientific">Prauserella flavalba</name>
    <dbReference type="NCBI Taxonomy" id="1477506"/>
    <lineage>
        <taxon>Bacteria</taxon>
        <taxon>Bacillati</taxon>
        <taxon>Actinomycetota</taxon>
        <taxon>Actinomycetes</taxon>
        <taxon>Pseudonocardiales</taxon>
        <taxon>Pseudonocardiaceae</taxon>
        <taxon>Prauserella</taxon>
    </lineage>
</organism>
<dbReference type="InterPro" id="IPR020904">
    <property type="entry name" value="Sc_DH/Rdtase_CS"/>
</dbReference>
<keyword evidence="4" id="KW-1185">Reference proteome</keyword>
<keyword evidence="2" id="KW-0560">Oxidoreductase</keyword>
<sequence>MPRAHLVDSIYVAQAAYRHMKESGYGRLVHTTSGSGLFGSFAQLNYAAAKAGIAGMSCTVAIEGARYGILSNCIAPLAARTGTTGGVFGKLTDRLAGSGEVFSAGGGRFARVFTAYTPGWTAPSDNGHTTPSEMAAHLERIRDGSRFTIPVSGAEEVHHLARLLRTDS</sequence>
<dbReference type="InterPro" id="IPR002347">
    <property type="entry name" value="SDR_fam"/>
</dbReference>
<evidence type="ECO:0000313" key="4">
    <source>
        <dbReference type="Proteomes" id="UP000247892"/>
    </source>
</evidence>
<dbReference type="PRINTS" id="PR00081">
    <property type="entry name" value="GDHRDH"/>
</dbReference>
<dbReference type="EMBL" id="MASU01000013">
    <property type="protein sequence ID" value="PXY23928.1"/>
    <property type="molecule type" value="Genomic_DNA"/>
</dbReference>
<dbReference type="InterPro" id="IPR036291">
    <property type="entry name" value="NAD(P)-bd_dom_sf"/>
</dbReference>
<comment type="similarity">
    <text evidence="1">Belongs to the short-chain dehydrogenases/reductases (SDR) family.</text>
</comment>
<accession>A0A318LFU7</accession>
<protein>
    <recommendedName>
        <fullName evidence="5">Short subunit dehydrogenase</fullName>
    </recommendedName>
</protein>
<gene>
    <name evidence="3" type="ORF">BA062_27020</name>
</gene>
<dbReference type="GO" id="GO:0016491">
    <property type="term" value="F:oxidoreductase activity"/>
    <property type="evidence" value="ECO:0007669"/>
    <property type="project" value="UniProtKB-KW"/>
</dbReference>
<comment type="caution">
    <text evidence="3">The sequence shown here is derived from an EMBL/GenBank/DDBJ whole genome shotgun (WGS) entry which is preliminary data.</text>
</comment>
<dbReference type="PROSITE" id="PS00061">
    <property type="entry name" value="ADH_SHORT"/>
    <property type="match status" value="1"/>
</dbReference>
<evidence type="ECO:0000256" key="1">
    <source>
        <dbReference type="ARBA" id="ARBA00006484"/>
    </source>
</evidence>
<evidence type="ECO:0008006" key="5">
    <source>
        <dbReference type="Google" id="ProtNLM"/>
    </source>
</evidence>
<evidence type="ECO:0000313" key="3">
    <source>
        <dbReference type="EMBL" id="PXY23928.1"/>
    </source>
</evidence>
<dbReference type="Pfam" id="PF00106">
    <property type="entry name" value="adh_short"/>
    <property type="match status" value="1"/>
</dbReference>
<dbReference type="PANTHER" id="PTHR45024:SF2">
    <property type="entry name" value="SCP2 DOMAIN-CONTAINING PROTEIN"/>
    <property type="match status" value="1"/>
</dbReference>
<dbReference type="PANTHER" id="PTHR45024">
    <property type="entry name" value="DEHYDROGENASES, SHORT CHAIN"/>
    <property type="match status" value="1"/>
</dbReference>
<evidence type="ECO:0000256" key="2">
    <source>
        <dbReference type="ARBA" id="ARBA00023002"/>
    </source>
</evidence>
<reference evidence="3 4" key="1">
    <citation type="submission" date="2016-07" db="EMBL/GenBank/DDBJ databases">
        <title>Draft genome sequence of Prauserella sp. YIM 121212, isolated from alkaline soil.</title>
        <authorList>
            <person name="Ruckert C."/>
            <person name="Albersmeier A."/>
            <person name="Jiang C.-L."/>
            <person name="Jiang Y."/>
            <person name="Kalinowski J."/>
            <person name="Schneider O."/>
            <person name="Winkler A."/>
            <person name="Zotchev S.B."/>
        </authorList>
    </citation>
    <scope>NUCLEOTIDE SEQUENCE [LARGE SCALE GENOMIC DNA]</scope>
    <source>
        <strain evidence="3 4">YIM 121212</strain>
    </source>
</reference>
<dbReference type="Proteomes" id="UP000247892">
    <property type="component" value="Unassembled WGS sequence"/>
</dbReference>
<dbReference type="InterPro" id="IPR051687">
    <property type="entry name" value="Peroxisomal_Beta-Oxidation"/>
</dbReference>
<dbReference type="SUPFAM" id="SSF51735">
    <property type="entry name" value="NAD(P)-binding Rossmann-fold domains"/>
    <property type="match status" value="1"/>
</dbReference>
<dbReference type="Gene3D" id="3.40.50.720">
    <property type="entry name" value="NAD(P)-binding Rossmann-like Domain"/>
    <property type="match status" value="2"/>
</dbReference>
<name>A0A318LFU7_9PSEU</name>